<name>A0ABX3A530_9GAMM</name>
<dbReference type="Proteomes" id="UP000094329">
    <property type="component" value="Unassembled WGS sequence"/>
</dbReference>
<dbReference type="EMBL" id="MDTU01000001">
    <property type="protein sequence ID" value="ODN42535.1"/>
    <property type="molecule type" value="Genomic_DNA"/>
</dbReference>
<dbReference type="Pfam" id="PF08668">
    <property type="entry name" value="HDOD"/>
    <property type="match status" value="1"/>
</dbReference>
<dbReference type="PROSITE" id="PS51833">
    <property type="entry name" value="HDOD"/>
    <property type="match status" value="1"/>
</dbReference>
<proteinExistence type="predicted"/>
<dbReference type="RefSeq" id="WP_069312332.1">
    <property type="nucleotide sequence ID" value="NZ_MDTU01000001.1"/>
</dbReference>
<dbReference type="InterPro" id="IPR052340">
    <property type="entry name" value="RNase_Y/CdgJ"/>
</dbReference>
<dbReference type="PANTHER" id="PTHR33525:SF6">
    <property type="entry name" value="HDOD DOMAIN-CONTAINING PROTEIN"/>
    <property type="match status" value="1"/>
</dbReference>
<dbReference type="Gene3D" id="1.10.3210.10">
    <property type="entry name" value="Hypothetical protein af1432"/>
    <property type="match status" value="1"/>
</dbReference>
<evidence type="ECO:0000259" key="1">
    <source>
        <dbReference type="PROSITE" id="PS51833"/>
    </source>
</evidence>
<dbReference type="InterPro" id="IPR013976">
    <property type="entry name" value="HDOD"/>
</dbReference>
<organism evidence="2 3">
    <name type="scientific">Piscirickettsia litoralis</name>
    <dbReference type="NCBI Taxonomy" id="1891921"/>
    <lineage>
        <taxon>Bacteria</taxon>
        <taxon>Pseudomonadati</taxon>
        <taxon>Pseudomonadota</taxon>
        <taxon>Gammaproteobacteria</taxon>
        <taxon>Thiotrichales</taxon>
        <taxon>Piscirickettsiaceae</taxon>
        <taxon>Piscirickettsia</taxon>
    </lineage>
</organism>
<sequence>MSDGEDDQAQLSLNDFSIPPQPDVIDKIREAYPNVGEVSRLIHLDPGLASATLKVVNSAAFSLKQSISSINHAVMLLGLERIMSLVNIAALKEALGCPKKLMTFWDHANDIAVSCAVIAEETKFLTTEEAYTLGLFHNTGILILGNKFDDYLDIVHECYKHEVVTELEDKRYRTNHTVIGYYLAKTWKLPEFLCLAIRDHHDMPHIMKHSEEEAHALAILKLSEHICKEYKTLGEADIDPEWPQIEAVVLDHLHLSEFDYEEICYKVKDRLIQ</sequence>
<keyword evidence="3" id="KW-1185">Reference proteome</keyword>
<protein>
    <recommendedName>
        <fullName evidence="1">HDOD domain-containing protein</fullName>
    </recommendedName>
</protein>
<feature type="domain" description="HDOD" evidence="1">
    <location>
        <begin position="14"/>
        <end position="203"/>
    </location>
</feature>
<dbReference type="SUPFAM" id="SSF109604">
    <property type="entry name" value="HD-domain/PDEase-like"/>
    <property type="match status" value="1"/>
</dbReference>
<dbReference type="PANTHER" id="PTHR33525">
    <property type="match status" value="1"/>
</dbReference>
<evidence type="ECO:0000313" key="3">
    <source>
        <dbReference type="Proteomes" id="UP000094329"/>
    </source>
</evidence>
<reference evidence="2 3" key="1">
    <citation type="submission" date="2016-08" db="EMBL/GenBank/DDBJ databases">
        <title>Draft genome sequence of Candidatus Piscirickettsia litoralis, from seawater.</title>
        <authorList>
            <person name="Wan X."/>
            <person name="Lee A.J."/>
            <person name="Hou S."/>
            <person name="Donachie S.P."/>
        </authorList>
    </citation>
    <scope>NUCLEOTIDE SEQUENCE [LARGE SCALE GENOMIC DNA]</scope>
    <source>
        <strain evidence="2 3">Y2</strain>
    </source>
</reference>
<accession>A0ABX3A530</accession>
<gene>
    <name evidence="2" type="ORF">BGC07_05830</name>
</gene>
<comment type="caution">
    <text evidence="2">The sequence shown here is derived from an EMBL/GenBank/DDBJ whole genome shotgun (WGS) entry which is preliminary data.</text>
</comment>
<evidence type="ECO:0000313" key="2">
    <source>
        <dbReference type="EMBL" id="ODN42535.1"/>
    </source>
</evidence>